<accession>A0A9J5XVW0</accession>
<gene>
    <name evidence="1" type="ORF">H5410_042388</name>
</gene>
<dbReference type="Proteomes" id="UP000824120">
    <property type="component" value="Chromosome 8"/>
</dbReference>
<dbReference type="EMBL" id="JACXVP010000008">
    <property type="protein sequence ID" value="KAG5591874.1"/>
    <property type="molecule type" value="Genomic_DNA"/>
</dbReference>
<sequence>MRNCPMIGEDENNLMMAPCEQQEILENIKACAGDKTPGLDGRLNATFVALIPKKIGAMEFKTSDLEYDRRDDTLVFCEEVRGNMLIMRVIFIIFEAISGLHINWGKSLIYPINYM</sequence>
<protein>
    <submittedName>
        <fullName evidence="1">Uncharacterized protein</fullName>
    </submittedName>
</protein>
<dbReference type="OrthoDB" id="1742451at2759"/>
<reference evidence="1 2" key="1">
    <citation type="submission" date="2020-09" db="EMBL/GenBank/DDBJ databases">
        <title>De no assembly of potato wild relative species, Solanum commersonii.</title>
        <authorList>
            <person name="Cho K."/>
        </authorList>
    </citation>
    <scope>NUCLEOTIDE SEQUENCE [LARGE SCALE GENOMIC DNA]</scope>
    <source>
        <strain evidence="1">LZ3.2</strain>
        <tissue evidence="1">Leaf</tissue>
    </source>
</reference>
<evidence type="ECO:0000313" key="1">
    <source>
        <dbReference type="EMBL" id="KAG5591874.1"/>
    </source>
</evidence>
<dbReference type="AlphaFoldDB" id="A0A9J5XVW0"/>
<keyword evidence="2" id="KW-1185">Reference proteome</keyword>
<organism evidence="1 2">
    <name type="scientific">Solanum commersonii</name>
    <name type="common">Commerson's wild potato</name>
    <name type="synonym">Commerson's nightshade</name>
    <dbReference type="NCBI Taxonomy" id="4109"/>
    <lineage>
        <taxon>Eukaryota</taxon>
        <taxon>Viridiplantae</taxon>
        <taxon>Streptophyta</taxon>
        <taxon>Embryophyta</taxon>
        <taxon>Tracheophyta</taxon>
        <taxon>Spermatophyta</taxon>
        <taxon>Magnoliopsida</taxon>
        <taxon>eudicotyledons</taxon>
        <taxon>Gunneridae</taxon>
        <taxon>Pentapetalae</taxon>
        <taxon>asterids</taxon>
        <taxon>lamiids</taxon>
        <taxon>Solanales</taxon>
        <taxon>Solanaceae</taxon>
        <taxon>Solanoideae</taxon>
        <taxon>Solaneae</taxon>
        <taxon>Solanum</taxon>
    </lineage>
</organism>
<evidence type="ECO:0000313" key="2">
    <source>
        <dbReference type="Proteomes" id="UP000824120"/>
    </source>
</evidence>
<proteinExistence type="predicted"/>
<name>A0A9J5XVW0_SOLCO</name>
<comment type="caution">
    <text evidence="1">The sequence shown here is derived from an EMBL/GenBank/DDBJ whole genome shotgun (WGS) entry which is preliminary data.</text>
</comment>